<dbReference type="PANTHER" id="PTHR42830">
    <property type="entry name" value="OSMOTICALLY INDUCIBLE FAMILY PROTEIN"/>
    <property type="match status" value="1"/>
</dbReference>
<name>A0A2U2HID3_9BURK</name>
<dbReference type="RefSeq" id="WP_106758456.1">
    <property type="nucleotide sequence ID" value="NZ_PXWF02000245.1"/>
</dbReference>
<keyword evidence="2" id="KW-1185">Reference proteome</keyword>
<dbReference type="Proteomes" id="UP000241421">
    <property type="component" value="Unassembled WGS sequence"/>
</dbReference>
<reference evidence="1 2" key="1">
    <citation type="submission" date="2018-04" db="EMBL/GenBank/DDBJ databases">
        <title>Massilia violaceinigra sp. nov., a novel purple-pigmented bacterium isolated from Tianshan glacier, Xinjiang, China.</title>
        <authorList>
            <person name="Wang H."/>
        </authorList>
    </citation>
    <scope>NUCLEOTIDE SEQUENCE [LARGE SCALE GENOMIC DNA]</scope>
    <source>
        <strain evidence="1 2">B448-2</strain>
    </source>
</reference>
<accession>A0A2U2HID3</accession>
<evidence type="ECO:0000313" key="2">
    <source>
        <dbReference type="Proteomes" id="UP000241421"/>
    </source>
</evidence>
<dbReference type="Gene3D" id="3.30.300.20">
    <property type="match status" value="1"/>
</dbReference>
<organism evidence="1 2">
    <name type="scientific">Massilia glaciei</name>
    <dbReference type="NCBI Taxonomy" id="1524097"/>
    <lineage>
        <taxon>Bacteria</taxon>
        <taxon>Pseudomonadati</taxon>
        <taxon>Pseudomonadota</taxon>
        <taxon>Betaproteobacteria</taxon>
        <taxon>Burkholderiales</taxon>
        <taxon>Oxalobacteraceae</taxon>
        <taxon>Telluria group</taxon>
        <taxon>Massilia</taxon>
    </lineage>
</organism>
<dbReference type="InterPro" id="IPR052707">
    <property type="entry name" value="OsmC_Ohr_Peroxiredoxin"/>
</dbReference>
<dbReference type="InterPro" id="IPR003718">
    <property type="entry name" value="OsmC/Ohr_fam"/>
</dbReference>
<dbReference type="SUPFAM" id="SSF82784">
    <property type="entry name" value="OsmC-like"/>
    <property type="match status" value="1"/>
</dbReference>
<dbReference type="InterPro" id="IPR036102">
    <property type="entry name" value="OsmC/Ohrsf"/>
</dbReference>
<protein>
    <submittedName>
        <fullName evidence="1">Peroxiredoxin</fullName>
    </submittedName>
</protein>
<dbReference type="InterPro" id="IPR015946">
    <property type="entry name" value="KH_dom-like_a/b"/>
</dbReference>
<dbReference type="AlphaFoldDB" id="A0A2U2HID3"/>
<comment type="caution">
    <text evidence="1">The sequence shown here is derived from an EMBL/GenBank/DDBJ whole genome shotgun (WGS) entry which is preliminary data.</text>
</comment>
<dbReference type="Pfam" id="PF02566">
    <property type="entry name" value="OsmC"/>
    <property type="match status" value="1"/>
</dbReference>
<dbReference type="EMBL" id="PXWF02000245">
    <property type="protein sequence ID" value="PWF46105.1"/>
    <property type="molecule type" value="Genomic_DNA"/>
</dbReference>
<dbReference type="PANTHER" id="PTHR42830:SF2">
    <property type="entry name" value="OSMC_OHR FAMILY PROTEIN"/>
    <property type="match status" value="1"/>
</dbReference>
<evidence type="ECO:0000313" key="1">
    <source>
        <dbReference type="EMBL" id="PWF46105.1"/>
    </source>
</evidence>
<proteinExistence type="predicted"/>
<gene>
    <name evidence="1" type="ORF">C7C56_016440</name>
</gene>
<sequence>MQQFEAGIAWQRGEHEGFTDQRYSRAHEWAFDGGLRVPASSSPLSVPLPMSNPANVDPEEALVAAASSCHMLFFLSLAAQAGFVVDSYRDNALGTMEKNAQGRIAMTRIALRPVIVFRGEGPDAAKLAALHHNAHDKCYIANSITADVVVEEAS</sequence>
<dbReference type="OrthoDB" id="9795405at2"/>